<reference evidence="3" key="1">
    <citation type="journal article" date="2021" name="PeerJ">
        <title>Extensive microbial diversity within the chicken gut microbiome revealed by metagenomics and culture.</title>
        <authorList>
            <person name="Gilroy R."/>
            <person name="Ravi A."/>
            <person name="Getino M."/>
            <person name="Pursley I."/>
            <person name="Horton D.L."/>
            <person name="Alikhan N.F."/>
            <person name="Baker D."/>
            <person name="Gharbi K."/>
            <person name="Hall N."/>
            <person name="Watson M."/>
            <person name="Adriaenssens E.M."/>
            <person name="Foster-Nyarko E."/>
            <person name="Jarju S."/>
            <person name="Secka A."/>
            <person name="Antonio M."/>
            <person name="Oren A."/>
            <person name="Chaudhuri R.R."/>
            <person name="La Ragione R."/>
            <person name="Hildebrand F."/>
            <person name="Pallen M.J."/>
        </authorList>
    </citation>
    <scope>NUCLEOTIDE SEQUENCE</scope>
    <source>
        <strain evidence="3">CHK185-5351</strain>
    </source>
</reference>
<dbReference type="SUPFAM" id="SSF69304">
    <property type="entry name" value="Tricorn protease N-terminal domain"/>
    <property type="match status" value="1"/>
</dbReference>
<gene>
    <name evidence="3" type="ORF">H9705_07020</name>
</gene>
<dbReference type="Proteomes" id="UP000823849">
    <property type="component" value="Unassembled WGS sequence"/>
</dbReference>
<feature type="compositionally biased region" description="Basic and acidic residues" evidence="1">
    <location>
        <begin position="35"/>
        <end position="44"/>
    </location>
</feature>
<dbReference type="AlphaFoldDB" id="A0A9D2N9E4"/>
<keyword evidence="2" id="KW-0812">Transmembrane</keyword>
<evidence type="ECO:0000313" key="4">
    <source>
        <dbReference type="Proteomes" id="UP000823849"/>
    </source>
</evidence>
<evidence type="ECO:0008006" key="5">
    <source>
        <dbReference type="Google" id="ProtNLM"/>
    </source>
</evidence>
<sequence length="442" mass="48646">MSENKKKRHIMELIGAVCVVAVLGGGLFWLKTRQDGQRTEKTVSESDEVQENSATDQMAEETIGDSLDGSSAETDAQSVPEAESEAPDRTDPQEATVTPIPALEERTAGRYQAVSWAQAVGDEILVCQTDAIEVRDSSNNVVKNYTDLGRLSRESAAVYSNGQFACFASADESGTESVWRLDLETSEKEQLMTLESGSRFIGANQEYLYYTAWGGDGMENTLKAHRISDGAELELGKNVDEVTVLPDHVITMGLRFDVSPTELRVCGPDGSSPQVIGEYVNSYLVENDRIYYLDYGSDYGYLPSDLKSCSMGGEDVQVLAEDLNALSFCLAGEDTVYFAGSSEGTDSSGDGYIFYNYRTGERKKAADSGTYIQFLCENDRKAYLERENQIVVYDIAEGRFLDSAYQVPDGSYSVEGFLLNGTFWAVQQTSDHRVDVIPLENF</sequence>
<reference evidence="3" key="2">
    <citation type="submission" date="2021-04" db="EMBL/GenBank/DDBJ databases">
        <authorList>
            <person name="Gilroy R."/>
        </authorList>
    </citation>
    <scope>NUCLEOTIDE SEQUENCE</scope>
    <source>
        <strain evidence="3">CHK185-5351</strain>
    </source>
</reference>
<evidence type="ECO:0000313" key="3">
    <source>
        <dbReference type="EMBL" id="HJC15563.1"/>
    </source>
</evidence>
<dbReference type="EMBL" id="DWWU01000030">
    <property type="protein sequence ID" value="HJC15563.1"/>
    <property type="molecule type" value="Genomic_DNA"/>
</dbReference>
<comment type="caution">
    <text evidence="3">The sequence shown here is derived from an EMBL/GenBank/DDBJ whole genome shotgun (WGS) entry which is preliminary data.</text>
</comment>
<name>A0A9D2N9E4_9FIRM</name>
<protein>
    <recommendedName>
        <fullName evidence="5">DUF5050 domain-containing protein</fullName>
    </recommendedName>
</protein>
<feature type="region of interest" description="Disordered" evidence="1">
    <location>
        <begin position="35"/>
        <end position="101"/>
    </location>
</feature>
<evidence type="ECO:0000256" key="1">
    <source>
        <dbReference type="SAM" id="MobiDB-lite"/>
    </source>
</evidence>
<organism evidence="3 4">
    <name type="scientific">Candidatus Fusicatenibacter intestinigallinarum</name>
    <dbReference type="NCBI Taxonomy" id="2838598"/>
    <lineage>
        <taxon>Bacteria</taxon>
        <taxon>Bacillati</taxon>
        <taxon>Bacillota</taxon>
        <taxon>Clostridia</taxon>
        <taxon>Lachnospirales</taxon>
        <taxon>Lachnospiraceae</taxon>
        <taxon>Fusicatenibacter</taxon>
    </lineage>
</organism>
<keyword evidence="2" id="KW-1133">Transmembrane helix</keyword>
<accession>A0A9D2N9E4</accession>
<evidence type="ECO:0000256" key="2">
    <source>
        <dbReference type="SAM" id="Phobius"/>
    </source>
</evidence>
<proteinExistence type="predicted"/>
<feature type="transmembrane region" description="Helical" evidence="2">
    <location>
        <begin position="12"/>
        <end position="30"/>
    </location>
</feature>
<feature type="compositionally biased region" description="Polar residues" evidence="1">
    <location>
        <begin position="68"/>
        <end position="77"/>
    </location>
</feature>
<keyword evidence="2" id="KW-0472">Membrane</keyword>